<sequence>MSQIEIIDLDDESEISHHALSDNASKCTSPNVICENSSITISDNESSSEEVEVIESAPYEINAKTSKGGADLSEEISFAFQNDTTLSNHANATRSFVAGSSQNANKKIKISSTQSLVQEIIDDSSDEDLSGALIEKFRQKNARLTGKHRLSSSINSSRIIGDIDFSFERPVDFGNSEVNVLSQGSQKELNRVPSSPKDREPVADLFLNSSPIPKCLFDIEKSPINVEKESDSNKIFYSSASSSKNTKEAAGQSSDRTHIMVDKQPFTKSLQKTHLVRKKTDIPILDLANNERHIQTLSRSFTSPSVELNPQRTREYDNSNEPSHNGKKTNPLRTFNYITNAKNFSEQEFQGMLHYFNRSSALKKSLTEVNKVHRTTEELCLEIVMDFHPGVYNMIKDEGIVLEEELMCNVSKSNSFIASSICFKRKVRSIYDIDHDIFFPCSEKLVEEPSIMMFYDSFQFFLNLQENKSELLYTLQKLKDKYMRVVVVLNNFQKLESSLRRLYNGIYISEVRNNLHPGEQRKKTSKKSEELEKLKLRAEDLHVKITEVAVLCGVHVFPMANTANFVEWSKNILLNVSRSRYETLLRNIECSHLHVKSGQTPLEVFEKSLEQFNMITKAKSQRISSEYPSFQAFFQNMNNIRKGPDGKNLIPPSSLEAIQILFSADDPFQFIYK</sequence>
<evidence type="ECO:0000313" key="3">
    <source>
        <dbReference type="Proteomes" id="UP000095728"/>
    </source>
</evidence>
<feature type="region of interest" description="Disordered" evidence="1">
    <location>
        <begin position="298"/>
        <end position="332"/>
    </location>
</feature>
<comment type="caution">
    <text evidence="2">The sequence shown here is derived from an EMBL/GenBank/DDBJ whole genome shotgun (WGS) entry which is preliminary data.</text>
</comment>
<accession>A0A1E5RE54</accession>
<reference evidence="3" key="1">
    <citation type="journal article" date="2016" name="Genome Announc.">
        <title>Genome sequences of three species of Hanseniaspora isolated from spontaneous wine fermentations.</title>
        <authorList>
            <person name="Sternes P.R."/>
            <person name="Lee D."/>
            <person name="Kutyna D.R."/>
            <person name="Borneman A.R."/>
        </authorList>
    </citation>
    <scope>NUCLEOTIDE SEQUENCE [LARGE SCALE GENOMIC DNA]</scope>
    <source>
        <strain evidence="3">AWRI3579</strain>
    </source>
</reference>
<feature type="region of interest" description="Disordered" evidence="1">
    <location>
        <begin position="239"/>
        <end position="258"/>
    </location>
</feature>
<protein>
    <submittedName>
        <fullName evidence="2">Crossover junction endonuclease EME1</fullName>
    </submittedName>
</protein>
<dbReference type="GO" id="GO:0004519">
    <property type="term" value="F:endonuclease activity"/>
    <property type="evidence" value="ECO:0007669"/>
    <property type="project" value="UniProtKB-KW"/>
</dbReference>
<dbReference type="Proteomes" id="UP000095728">
    <property type="component" value="Unassembled WGS sequence"/>
</dbReference>
<evidence type="ECO:0000256" key="1">
    <source>
        <dbReference type="SAM" id="MobiDB-lite"/>
    </source>
</evidence>
<keyword evidence="2" id="KW-0540">Nuclease</keyword>
<gene>
    <name evidence="2" type="ORF">AWRI3579_g2160</name>
</gene>
<dbReference type="AlphaFoldDB" id="A0A1E5RE54"/>
<name>A0A1E5RE54_9ASCO</name>
<evidence type="ECO:0000313" key="2">
    <source>
        <dbReference type="EMBL" id="OEJ85189.1"/>
    </source>
</evidence>
<dbReference type="OrthoDB" id="343092at2759"/>
<keyword evidence="2" id="KW-0378">Hydrolase</keyword>
<dbReference type="FunCoup" id="A0A1E5RE54">
    <property type="interactions" value="199"/>
</dbReference>
<dbReference type="STRING" id="56408.A0A1E5RE54"/>
<dbReference type="EMBL" id="LPNM01000007">
    <property type="protein sequence ID" value="OEJ85189.1"/>
    <property type="molecule type" value="Genomic_DNA"/>
</dbReference>
<feature type="compositionally biased region" description="Polar residues" evidence="1">
    <location>
        <begin position="298"/>
        <end position="311"/>
    </location>
</feature>
<dbReference type="InParanoid" id="A0A1E5RE54"/>
<organism evidence="2 3">
    <name type="scientific">Hanseniaspora osmophila</name>
    <dbReference type="NCBI Taxonomy" id="56408"/>
    <lineage>
        <taxon>Eukaryota</taxon>
        <taxon>Fungi</taxon>
        <taxon>Dikarya</taxon>
        <taxon>Ascomycota</taxon>
        <taxon>Saccharomycotina</taxon>
        <taxon>Saccharomycetes</taxon>
        <taxon>Saccharomycodales</taxon>
        <taxon>Saccharomycodaceae</taxon>
        <taxon>Hanseniaspora</taxon>
    </lineage>
</organism>
<keyword evidence="2" id="KW-0255">Endonuclease</keyword>
<keyword evidence="3" id="KW-1185">Reference proteome</keyword>
<proteinExistence type="predicted"/>